<dbReference type="Proteomes" id="UP000294530">
    <property type="component" value="Unassembled WGS sequence"/>
</dbReference>
<evidence type="ECO:0000256" key="2">
    <source>
        <dbReference type="ARBA" id="ARBA00022763"/>
    </source>
</evidence>
<keyword evidence="8" id="KW-1185">Reference proteome</keyword>
<evidence type="ECO:0000256" key="1">
    <source>
        <dbReference type="ARBA" id="ARBA00004123"/>
    </source>
</evidence>
<comment type="caution">
    <text evidence="7">The sequence shown here is derived from an EMBL/GenBank/DDBJ whole genome shotgun (WGS) entry which is preliminary data.</text>
</comment>
<feature type="region of interest" description="Disordered" evidence="5">
    <location>
        <begin position="938"/>
        <end position="960"/>
    </location>
</feature>
<keyword evidence="2" id="KW-0227">DNA damage</keyword>
<evidence type="ECO:0000256" key="3">
    <source>
        <dbReference type="ARBA" id="ARBA00023204"/>
    </source>
</evidence>
<feature type="compositionally biased region" description="Acidic residues" evidence="5">
    <location>
        <begin position="686"/>
        <end position="717"/>
    </location>
</feature>
<keyword evidence="3" id="KW-0234">DNA repair</keyword>
<protein>
    <recommendedName>
        <fullName evidence="6">Chromatin assembly factor 1 subunit A dimerization domain-containing protein</fullName>
    </recommendedName>
</protein>
<feature type="region of interest" description="Disordered" evidence="5">
    <location>
        <begin position="493"/>
        <end position="543"/>
    </location>
</feature>
<feature type="compositionally biased region" description="Polar residues" evidence="5">
    <location>
        <begin position="74"/>
        <end position="86"/>
    </location>
</feature>
<gene>
    <name evidence="7" type="ORF">CCR75_004403</name>
</gene>
<keyword evidence="4" id="KW-0539">Nucleus</keyword>
<evidence type="ECO:0000313" key="8">
    <source>
        <dbReference type="Proteomes" id="UP000294530"/>
    </source>
</evidence>
<sequence length="960" mass="107891">MVEPKKESKQATIFRFFSPSKSSTKSDIIMEESDFKSVGAKRPRSIEDDVTSTIITNDPQKALKPATKARIQPARTTNSIVKSTPMVQAKTRRKKGPDRFRSPHAAANSDEDNDSDDAFQTPEAKRAREELGICTVIVPAGALIDDDALVEESTIPKAVGRMEEHSGGEDACMAEKVTKPRQKKRQDKHVKVGKVEALVTTKPLKTIRTKATKTRHLKGSENASIDSKSIVREPLNEAIQARVDTYKLKTKDLTRQYMQLLCSSQESDKMMQDIFGVVLDQNLETSVNVQDAMKAFAASWKPFHAHETSSMTDLVAFPAAVDFSHDVNCLIVKGIQGQTASLSVVTSQLVASFKCSMKADDDFIATLSTVNVEKIETAIALALEMAVKMLAQRTPYGVRPVKANVFEDTTEEALWVWEVGNLDKYFSNEALKFIKRMRKNRKRLGQQLKSLARVVQLLSQTPVDEAKVSAEEAKVGKFGLMVDAEVQKCKDRELKEQEKRHAAIEKKEQERERQEAKDMKEKEKRNREQAEKENQKTRSSKRQKRFLAFFEATPSCSVETNDTGVETTGNYVTEYKADVNECMSSVIHRMDAAIEFLGDGSPRSCGLKEDSVVSILSSLKKKHDADSMSHGWSARRQRDHTRGVMKLLQFHENNRPAYYGTYSTQTSVFRGGRRPFAQSSKLDYSVDSDDEWEEDEPGESLSDDEIDGEESDEDNLDYGDQWLAYEDEVDYMDGVESEEDAMDRVDGSLSPSKHKLPSQLLKKRVKVKSVKPAKLEPQIVGPFWSTFDENSEGLEHPFLGMMGEVLCDPVFESTLMRKAREYEEECERQVAVQQEQPRKIKEQEKFKTVKAKQTTPEKTKQAVKMPETVPGQLAVSKKSKRMAQKSKSVKTTAKLSASLPNVVNSTAVAMSSLLSSKPQIDSFFKKVEESVPVSLTSQQHEFELKQAKVEDESIRNTSLN</sequence>
<dbReference type="GO" id="GO:0005634">
    <property type="term" value="C:nucleus"/>
    <property type="evidence" value="ECO:0007669"/>
    <property type="project" value="UniProtKB-SubCell"/>
</dbReference>
<evidence type="ECO:0000256" key="5">
    <source>
        <dbReference type="SAM" id="MobiDB-lite"/>
    </source>
</evidence>
<accession>A0A976IH39</accession>
<feature type="compositionally biased region" description="Basic and acidic residues" evidence="5">
    <location>
        <begin position="493"/>
        <end position="536"/>
    </location>
</feature>
<dbReference type="GeneID" id="94348160"/>
<dbReference type="OrthoDB" id="79480at2759"/>
<dbReference type="KEGG" id="blac:94348160"/>
<evidence type="ECO:0000313" key="7">
    <source>
        <dbReference type="EMBL" id="TDH71549.1"/>
    </source>
</evidence>
<feature type="domain" description="Chromatin assembly factor 1 subunit A dimerization" evidence="6">
    <location>
        <begin position="646"/>
        <end position="715"/>
    </location>
</feature>
<dbReference type="InterPro" id="IPR022043">
    <property type="entry name" value="CAF1A_DD"/>
</dbReference>
<dbReference type="GO" id="GO:0006281">
    <property type="term" value="P:DNA repair"/>
    <property type="evidence" value="ECO:0007669"/>
    <property type="project" value="UniProtKB-KW"/>
</dbReference>
<dbReference type="AlphaFoldDB" id="A0A976IH39"/>
<organism evidence="7 8">
    <name type="scientific">Bremia lactucae</name>
    <name type="common">Lettuce downy mildew</name>
    <dbReference type="NCBI Taxonomy" id="4779"/>
    <lineage>
        <taxon>Eukaryota</taxon>
        <taxon>Sar</taxon>
        <taxon>Stramenopiles</taxon>
        <taxon>Oomycota</taxon>
        <taxon>Peronosporomycetes</taxon>
        <taxon>Peronosporales</taxon>
        <taxon>Peronosporaceae</taxon>
        <taxon>Bremia</taxon>
    </lineage>
</organism>
<comment type="subcellular location">
    <subcellularLocation>
        <location evidence="1">Nucleus</location>
    </subcellularLocation>
</comment>
<dbReference type="PANTHER" id="PTHR15272">
    <property type="entry name" value="CHROMATIN ASSEMBLY FACTOR 1 SUBUNIT A CAF-1 SUBUNIT A"/>
    <property type="match status" value="1"/>
</dbReference>
<name>A0A976IH39_BRELC</name>
<feature type="compositionally biased region" description="Basic and acidic residues" evidence="5">
    <location>
        <begin position="940"/>
        <end position="954"/>
    </location>
</feature>
<reference evidence="7 8" key="1">
    <citation type="journal article" date="2021" name="Genome Biol.">
        <title>AFLAP: assembly-free linkage analysis pipeline using k-mers from genome sequencing data.</title>
        <authorList>
            <person name="Fletcher K."/>
            <person name="Zhang L."/>
            <person name="Gil J."/>
            <person name="Han R."/>
            <person name="Cavanaugh K."/>
            <person name="Michelmore R."/>
        </authorList>
    </citation>
    <scope>NUCLEOTIDE SEQUENCE [LARGE SCALE GENOMIC DNA]</scope>
    <source>
        <strain evidence="7 8">SF5</strain>
    </source>
</reference>
<dbReference type="RefSeq" id="XP_067821048.1">
    <property type="nucleotide sequence ID" value="XM_067962489.1"/>
</dbReference>
<dbReference type="GO" id="GO:0033186">
    <property type="term" value="C:CAF-1 complex"/>
    <property type="evidence" value="ECO:0007669"/>
    <property type="project" value="TreeGrafter"/>
</dbReference>
<feature type="region of interest" description="Disordered" evidence="5">
    <location>
        <begin position="680"/>
        <end position="719"/>
    </location>
</feature>
<proteinExistence type="predicted"/>
<evidence type="ECO:0000259" key="6">
    <source>
        <dbReference type="Pfam" id="PF12253"/>
    </source>
</evidence>
<feature type="compositionally biased region" description="Basic residues" evidence="5">
    <location>
        <begin position="877"/>
        <end position="888"/>
    </location>
</feature>
<dbReference type="GO" id="GO:0006334">
    <property type="term" value="P:nucleosome assembly"/>
    <property type="evidence" value="ECO:0007669"/>
    <property type="project" value="TreeGrafter"/>
</dbReference>
<evidence type="ECO:0000256" key="4">
    <source>
        <dbReference type="ARBA" id="ARBA00023242"/>
    </source>
</evidence>
<feature type="region of interest" description="Disordered" evidence="5">
    <location>
        <begin position="872"/>
        <end position="895"/>
    </location>
</feature>
<feature type="region of interest" description="Disordered" evidence="5">
    <location>
        <begin position="36"/>
        <end position="118"/>
    </location>
</feature>
<dbReference type="PANTHER" id="PTHR15272:SF0">
    <property type="entry name" value="CHROMATIN ASSEMBLY FACTOR 1 SUBUNIT A"/>
    <property type="match status" value="1"/>
</dbReference>
<dbReference type="EMBL" id="SHOA02000015">
    <property type="protein sequence ID" value="TDH71549.1"/>
    <property type="molecule type" value="Genomic_DNA"/>
</dbReference>
<dbReference type="Pfam" id="PF12253">
    <property type="entry name" value="CAF1A_dimeriz"/>
    <property type="match status" value="1"/>
</dbReference>